<evidence type="ECO:0000256" key="4">
    <source>
        <dbReference type="ARBA" id="ARBA00022825"/>
    </source>
</evidence>
<dbReference type="GO" id="GO:0006508">
    <property type="term" value="P:proteolysis"/>
    <property type="evidence" value="ECO:0007669"/>
    <property type="project" value="UniProtKB-KW"/>
</dbReference>
<keyword evidence="4" id="KW-0720">Serine protease</keyword>
<gene>
    <name evidence="5" type="ORF">AA23TX_07566</name>
</gene>
<dbReference type="EMBL" id="CABVGP010000003">
    <property type="protein sequence ID" value="VVJ22649.1"/>
    <property type="molecule type" value="Genomic_DNA"/>
</dbReference>
<sequence length="227" mass="24743">MGLNRAREPWAPGPVFGYAIELAQPAKTPKLCVITTAGGDQAETITRFEQAFAENDVELSVLALFDRPSVTDVSEHLRAQDVVWCDRGSLVNLLAVWRAHGLDKVLRECWEEGVVLGGESAGSLCWFSASTTDSFGPVRPHHDGLGLLPFANSVHYGDRREQFHDLLADGSITTGYATDAGAGLHFEGAKLVTAISDRPRAGAYEVHRGPDGRVHETQLEVRRLKRA</sequence>
<comment type="similarity">
    <text evidence="1">Belongs to the peptidase S51 family.</text>
</comment>
<evidence type="ECO:0000256" key="2">
    <source>
        <dbReference type="ARBA" id="ARBA00022670"/>
    </source>
</evidence>
<reference evidence="5 6" key="1">
    <citation type="submission" date="2019-09" db="EMBL/GenBank/DDBJ databases">
        <authorList>
            <person name="Leyn A S."/>
        </authorList>
    </citation>
    <scope>NUCLEOTIDE SEQUENCE [LARGE SCALE GENOMIC DNA]</scope>
    <source>
        <strain evidence="5">AA231_1</strain>
    </source>
</reference>
<name>A0A6I8M3T1_9PSEU</name>
<dbReference type="GO" id="GO:0008236">
    <property type="term" value="F:serine-type peptidase activity"/>
    <property type="evidence" value="ECO:0007669"/>
    <property type="project" value="UniProtKB-KW"/>
</dbReference>
<dbReference type="InterPro" id="IPR005320">
    <property type="entry name" value="Peptidase_S51"/>
</dbReference>
<keyword evidence="2" id="KW-0645">Protease</keyword>
<dbReference type="GO" id="GO:0016285">
    <property type="term" value="F:alanyl aminopeptidase activity"/>
    <property type="evidence" value="ECO:0007669"/>
    <property type="project" value="UniProtKB-EC"/>
</dbReference>
<proteinExistence type="inferred from homology"/>
<dbReference type="EC" id="3.4.11.2" evidence="5"/>
<accession>A0A6I8M3T1</accession>
<organism evidence="5 6">
    <name type="scientific">Amycolatopsis camponoti</name>
    <dbReference type="NCBI Taxonomy" id="2606593"/>
    <lineage>
        <taxon>Bacteria</taxon>
        <taxon>Bacillati</taxon>
        <taxon>Actinomycetota</taxon>
        <taxon>Actinomycetes</taxon>
        <taxon>Pseudonocardiales</taxon>
        <taxon>Pseudonocardiaceae</taxon>
        <taxon>Amycolatopsis</taxon>
    </lineage>
</organism>
<evidence type="ECO:0000313" key="6">
    <source>
        <dbReference type="Proteomes" id="UP000399805"/>
    </source>
</evidence>
<dbReference type="RefSeq" id="WP_230862992.1">
    <property type="nucleotide sequence ID" value="NZ_CABVGP010000003.1"/>
</dbReference>
<protein>
    <submittedName>
        <fullName evidence="5">Peptidase E (EC)</fullName>
        <ecNumber evidence="5">3.4.11.2</ecNumber>
    </submittedName>
</protein>
<evidence type="ECO:0000256" key="1">
    <source>
        <dbReference type="ARBA" id="ARBA00006534"/>
    </source>
</evidence>
<dbReference type="AlphaFoldDB" id="A0A6I8M3T1"/>
<dbReference type="Gene3D" id="3.40.50.880">
    <property type="match status" value="1"/>
</dbReference>
<dbReference type="Proteomes" id="UP000399805">
    <property type="component" value="Unassembled WGS sequence"/>
</dbReference>
<dbReference type="InterPro" id="IPR029062">
    <property type="entry name" value="Class_I_gatase-like"/>
</dbReference>
<evidence type="ECO:0000313" key="5">
    <source>
        <dbReference type="EMBL" id="VVJ22649.1"/>
    </source>
</evidence>
<dbReference type="SUPFAM" id="SSF52317">
    <property type="entry name" value="Class I glutamine amidotransferase-like"/>
    <property type="match status" value="1"/>
</dbReference>
<keyword evidence="3 5" id="KW-0378">Hydrolase</keyword>
<dbReference type="PANTHER" id="PTHR20842">
    <property type="entry name" value="PROTEASE S51 ALPHA-ASPARTYL DIPEPTIDASE"/>
    <property type="match status" value="1"/>
</dbReference>
<dbReference type="CDD" id="cd03146">
    <property type="entry name" value="GAT1_Peptidase_E"/>
    <property type="match status" value="1"/>
</dbReference>
<keyword evidence="6" id="KW-1185">Reference proteome</keyword>
<dbReference type="Pfam" id="PF03575">
    <property type="entry name" value="Peptidase_S51"/>
    <property type="match status" value="1"/>
</dbReference>
<keyword evidence="5" id="KW-0031">Aminopeptidase</keyword>
<evidence type="ECO:0000256" key="3">
    <source>
        <dbReference type="ARBA" id="ARBA00022801"/>
    </source>
</evidence>
<dbReference type="PANTHER" id="PTHR20842:SF0">
    <property type="entry name" value="ALPHA-ASPARTYL DIPEPTIDASE"/>
    <property type="match status" value="1"/>
</dbReference>